<evidence type="ECO:0000256" key="1">
    <source>
        <dbReference type="SAM" id="Phobius"/>
    </source>
</evidence>
<proteinExistence type="predicted"/>
<dbReference type="PANTHER" id="PTHR30221:SF1">
    <property type="entry name" value="SMALL-CONDUCTANCE MECHANOSENSITIVE CHANNEL"/>
    <property type="match status" value="1"/>
</dbReference>
<dbReference type="Gene3D" id="1.10.287.1260">
    <property type="match status" value="2"/>
</dbReference>
<keyword evidence="1" id="KW-0812">Transmembrane</keyword>
<dbReference type="Proteomes" id="UP000034826">
    <property type="component" value="Unassembled WGS sequence"/>
</dbReference>
<evidence type="ECO:0000313" key="2">
    <source>
        <dbReference type="EMBL" id="KKT67437.1"/>
    </source>
</evidence>
<dbReference type="InterPro" id="IPR008910">
    <property type="entry name" value="MSC_TM_helix"/>
</dbReference>
<sequence length="229" mass="24634">MQTNVFLSFQNSLAFAANQVLVGVISFLPNILGALVVFLIGWLLADWLKTLTTKIVNITKLGTLFKNPVVTDFLKNAQVSQKFEDVIGEIVKWLVITLFFVAGINILGITSISLFLNGIIAGIPTLIAAVITLVIGVVVAGFLEKVVKGSLGSSDPSMARFVGKIVSYAVMTFFVLAALSQLGIASFFINTVFVGFIMAIALALGLSLGLGSKDITKKVLEDWYKKIEK</sequence>
<feature type="transmembrane region" description="Helical" evidence="1">
    <location>
        <begin position="187"/>
        <end position="210"/>
    </location>
</feature>
<gene>
    <name evidence="2" type="ORF">UW60_C0006G0001</name>
</gene>
<dbReference type="PANTHER" id="PTHR30221">
    <property type="entry name" value="SMALL-CONDUCTANCE MECHANOSENSITIVE CHANNEL"/>
    <property type="match status" value="1"/>
</dbReference>
<feature type="transmembrane region" description="Helical" evidence="1">
    <location>
        <begin position="90"/>
        <end position="112"/>
    </location>
</feature>
<organism evidence="2 3">
    <name type="scientific">Candidatus Woesebacteria bacterium GW2011_GWA2_44_33</name>
    <dbReference type="NCBI Taxonomy" id="1618564"/>
    <lineage>
        <taxon>Bacteria</taxon>
        <taxon>Candidatus Woeseibacteriota</taxon>
    </lineage>
</organism>
<feature type="transmembrane region" description="Helical" evidence="1">
    <location>
        <begin position="118"/>
        <end position="140"/>
    </location>
</feature>
<comment type="caution">
    <text evidence="2">The sequence shown here is derived from an EMBL/GenBank/DDBJ whole genome shotgun (WGS) entry which is preliminary data.</text>
</comment>
<reference evidence="2 3" key="1">
    <citation type="journal article" date="2015" name="Nature">
        <title>rRNA introns, odd ribosomes, and small enigmatic genomes across a large radiation of phyla.</title>
        <authorList>
            <person name="Brown C.T."/>
            <person name="Hug L.A."/>
            <person name="Thomas B.C."/>
            <person name="Sharon I."/>
            <person name="Castelle C.J."/>
            <person name="Singh A."/>
            <person name="Wilkins M.J."/>
            <person name="Williams K.H."/>
            <person name="Banfield J.F."/>
        </authorList>
    </citation>
    <scope>NUCLEOTIDE SEQUENCE [LARGE SCALE GENOMIC DNA]</scope>
</reference>
<feature type="transmembrane region" description="Helical" evidence="1">
    <location>
        <begin position="161"/>
        <end position="181"/>
    </location>
</feature>
<name>A0A0G1LFG1_9BACT</name>
<keyword evidence="1" id="KW-0472">Membrane</keyword>
<protein>
    <submittedName>
        <fullName evidence="2">Small-conductance mechanosensitive ion channel-like protein</fullName>
    </submittedName>
</protein>
<accession>A0A0G1LFG1</accession>
<evidence type="ECO:0000313" key="3">
    <source>
        <dbReference type="Proteomes" id="UP000034826"/>
    </source>
</evidence>
<dbReference type="Pfam" id="PF05552">
    <property type="entry name" value="MS_channel_1st_1"/>
    <property type="match status" value="2"/>
</dbReference>
<keyword evidence="1" id="KW-1133">Transmembrane helix</keyword>
<dbReference type="AlphaFoldDB" id="A0A0G1LFG1"/>
<feature type="transmembrane region" description="Helical" evidence="1">
    <location>
        <begin position="20"/>
        <end position="45"/>
    </location>
</feature>
<dbReference type="InterPro" id="IPR045275">
    <property type="entry name" value="MscS_archaea/bacteria_type"/>
</dbReference>
<dbReference type="GO" id="GO:0008381">
    <property type="term" value="F:mechanosensitive monoatomic ion channel activity"/>
    <property type="evidence" value="ECO:0007669"/>
    <property type="project" value="InterPro"/>
</dbReference>
<dbReference type="EMBL" id="LCIY01000006">
    <property type="protein sequence ID" value="KKT67437.1"/>
    <property type="molecule type" value="Genomic_DNA"/>
</dbReference>